<dbReference type="Proteomes" id="UP000242645">
    <property type="component" value="Chromosome"/>
</dbReference>
<name>A0A1J1DPI1_9BACT</name>
<dbReference type="OrthoDB" id="9799618at2"/>
<dbReference type="InterPro" id="IPR014995">
    <property type="entry name" value="DUF1844"/>
</dbReference>
<reference evidence="1 2" key="1">
    <citation type="journal article" date="2017" name="ISME J.">
        <title>Genome of 'Ca. Desulfovibrio trichonymphae', an H2-oxidizing bacterium in a tripartite symbiotic system within a protist cell in the termite gut.</title>
        <authorList>
            <person name="Kuwahara H."/>
            <person name="Yuki M."/>
            <person name="Izawa K."/>
            <person name="Ohkuma M."/>
            <person name="Hongoh Y."/>
        </authorList>
    </citation>
    <scope>NUCLEOTIDE SEQUENCE [LARGE SCALE GENOMIC DNA]</scope>
    <source>
        <strain evidence="1 2">Rs-N31</strain>
    </source>
</reference>
<keyword evidence="2" id="KW-1185">Reference proteome</keyword>
<sequence length="110" mass="11974">MDHNNSDGRSAGQPPLPEVTFSTFILSLGSTALAQLGEVPFPESGRTEQNLLLARHSIDVLEMLAQKTRGCLDGQERRLIDGILYELHMKYVLKCGENGEKCSPAGGCRS</sequence>
<evidence type="ECO:0000313" key="2">
    <source>
        <dbReference type="Proteomes" id="UP000242645"/>
    </source>
</evidence>
<gene>
    <name evidence="1" type="ORF">RSDT_0241</name>
</gene>
<dbReference type="Pfam" id="PF08899">
    <property type="entry name" value="DUF1844"/>
    <property type="match status" value="1"/>
</dbReference>
<evidence type="ECO:0000313" key="1">
    <source>
        <dbReference type="EMBL" id="BAV91753.1"/>
    </source>
</evidence>
<organism evidence="1 2">
    <name type="scientific">Candidatus Desulfovibrio trichonymphae</name>
    <dbReference type="NCBI Taxonomy" id="1725232"/>
    <lineage>
        <taxon>Bacteria</taxon>
        <taxon>Pseudomonadati</taxon>
        <taxon>Thermodesulfobacteriota</taxon>
        <taxon>Desulfovibrionia</taxon>
        <taxon>Desulfovibrionales</taxon>
        <taxon>Desulfovibrionaceae</taxon>
        <taxon>Desulfovibrio</taxon>
    </lineage>
</organism>
<proteinExistence type="predicted"/>
<evidence type="ECO:0008006" key="3">
    <source>
        <dbReference type="Google" id="ProtNLM"/>
    </source>
</evidence>
<dbReference type="AlphaFoldDB" id="A0A1J1DPI1"/>
<dbReference type="EMBL" id="AP017368">
    <property type="protein sequence ID" value="BAV91753.1"/>
    <property type="molecule type" value="Genomic_DNA"/>
</dbReference>
<accession>A0A1J1DPI1</accession>
<dbReference type="RefSeq" id="WP_096399287.1">
    <property type="nucleotide sequence ID" value="NZ_AP017368.1"/>
</dbReference>
<protein>
    <recommendedName>
        <fullName evidence="3">DUF1844 domain-containing protein</fullName>
    </recommendedName>
</protein>
<dbReference type="KEGG" id="dtr:RSDT_0241"/>